<evidence type="ECO:0000313" key="1">
    <source>
        <dbReference type="EMBL" id="CAG9945614.1"/>
    </source>
</evidence>
<keyword evidence="2" id="KW-1185">Reference proteome</keyword>
<sequence>MGWLGIYAKIFYSHESKLAFLHFGLKVNHLEADTLTVLTNTQYGVATIWPDPGGRPQKPPQSRSDPGSGDEQPKYKASVWVLVLNH</sequence>
<gene>
    <name evidence="1" type="ORF">CRV2_00012353</name>
</gene>
<reference evidence="1" key="1">
    <citation type="submission" date="2020-04" db="EMBL/GenBank/DDBJ databases">
        <authorList>
            <person name="Broberg M."/>
        </authorList>
    </citation>
    <scope>NUCLEOTIDE SEQUENCE</scope>
</reference>
<evidence type="ECO:0000313" key="2">
    <source>
        <dbReference type="Proteomes" id="UP000836387"/>
    </source>
</evidence>
<protein>
    <submittedName>
        <fullName evidence="1">Uncharacterized protein</fullName>
    </submittedName>
</protein>
<organism evidence="1 2">
    <name type="scientific">Clonostachys rosea f. rosea IK726</name>
    <dbReference type="NCBI Taxonomy" id="1349383"/>
    <lineage>
        <taxon>Eukaryota</taxon>
        <taxon>Fungi</taxon>
        <taxon>Dikarya</taxon>
        <taxon>Ascomycota</taxon>
        <taxon>Pezizomycotina</taxon>
        <taxon>Sordariomycetes</taxon>
        <taxon>Hypocreomycetidae</taxon>
        <taxon>Hypocreales</taxon>
        <taxon>Bionectriaceae</taxon>
        <taxon>Clonostachys</taxon>
    </lineage>
</organism>
<proteinExistence type="predicted"/>
<reference evidence="1" key="2">
    <citation type="submission" date="2021-10" db="EMBL/GenBank/DDBJ databases">
        <authorList>
            <person name="Piombo E."/>
        </authorList>
    </citation>
    <scope>NUCLEOTIDE SEQUENCE</scope>
</reference>
<dbReference type="EMBL" id="CADEHS020000009">
    <property type="protein sequence ID" value="CAG9945614.1"/>
    <property type="molecule type" value="Genomic_DNA"/>
</dbReference>
<name>A0ACA9TXU2_BIOOC</name>
<dbReference type="Proteomes" id="UP000836387">
    <property type="component" value="Unassembled WGS sequence"/>
</dbReference>
<accession>A0ACA9TXU2</accession>
<comment type="caution">
    <text evidence="1">The sequence shown here is derived from an EMBL/GenBank/DDBJ whole genome shotgun (WGS) entry which is preliminary data.</text>
</comment>